<evidence type="ECO:0000313" key="2">
    <source>
        <dbReference type="Proteomes" id="UP000712673"/>
    </source>
</evidence>
<dbReference type="Proteomes" id="UP000712673">
    <property type="component" value="Unassembled WGS sequence"/>
</dbReference>
<sequence>MELRDLQKMTVVKLREEGLKHSSLSGVSAMDKTQLIAALAEVYGIDIEAATRAAREQFAADKTGLKQAIRDLKAQRSA</sequence>
<proteinExistence type="predicted"/>
<evidence type="ECO:0000313" key="1">
    <source>
        <dbReference type="EMBL" id="MBM3226955.1"/>
    </source>
</evidence>
<accession>A0A937W752</accession>
<gene>
    <name evidence="1" type="ORF">FJZ47_24580</name>
</gene>
<organism evidence="1 2">
    <name type="scientific">Tectimicrobiota bacterium</name>
    <dbReference type="NCBI Taxonomy" id="2528274"/>
    <lineage>
        <taxon>Bacteria</taxon>
        <taxon>Pseudomonadati</taxon>
        <taxon>Nitrospinota/Tectimicrobiota group</taxon>
        <taxon>Candidatus Tectimicrobiota</taxon>
    </lineage>
</organism>
<protein>
    <recommendedName>
        <fullName evidence="3">Rho termination factor N-terminal domain-containing protein</fullName>
    </recommendedName>
</protein>
<dbReference type="AlphaFoldDB" id="A0A937W752"/>
<reference evidence="1" key="1">
    <citation type="submission" date="2019-03" db="EMBL/GenBank/DDBJ databases">
        <title>Lake Tanganyika Metagenome-Assembled Genomes (MAGs).</title>
        <authorList>
            <person name="Tran P."/>
        </authorList>
    </citation>
    <scope>NUCLEOTIDE SEQUENCE</scope>
    <source>
        <strain evidence="1">K_DeepCast_65m_m2_066</strain>
    </source>
</reference>
<feature type="non-terminal residue" evidence="1">
    <location>
        <position position="78"/>
    </location>
</feature>
<dbReference type="EMBL" id="VGLS01001125">
    <property type="protein sequence ID" value="MBM3226955.1"/>
    <property type="molecule type" value="Genomic_DNA"/>
</dbReference>
<comment type="caution">
    <text evidence="1">The sequence shown here is derived from an EMBL/GenBank/DDBJ whole genome shotgun (WGS) entry which is preliminary data.</text>
</comment>
<evidence type="ECO:0008006" key="3">
    <source>
        <dbReference type="Google" id="ProtNLM"/>
    </source>
</evidence>
<name>A0A937W752_UNCTE</name>